<dbReference type="Proteomes" id="UP000815677">
    <property type="component" value="Unassembled WGS sequence"/>
</dbReference>
<proteinExistence type="predicted"/>
<sequence length="623" mass="68950">MHRALEIPEVLSAVISLRNDPSGDRKQNHADLVSLALTSHHFLDPALNALWAVQHTPYAFLRCFPEDAIRLDRRHASLLRPILPSDWTRPSFYTHRIRDFQSNRLFNDPSVLVALVLSSPNGDILFPALTALTWGVGHVSDEAAAACIHVFLPRTLRYLKIESNHYYLASLLPSLPAKLPSLQRLVVKTAPVPLKLTLPSTSALVQRLQNCALTSLELNILQWEDLMYLSRLDNLRSLTIQEFHGEHDGSGVDVSASFPALQTLSIAGCQIQDMTRLLESADPEIFGPQVIHLELRPGANIETEIPALFETLVSHCRQSQLVDLRTIFSVGNRYPSRGTEWARIPPAALQHISILCNLRKLTISGPAGFELTDAALGLFLESCSNLEELCLVEPSPLYPALQPTLTLAALRDAVANCPQLRVFGASIDTRNDLPALPATATATRTAAAIAPKTLEFQVYNSTMGARDVTRVARFLSNLDRSVVLKPDQKEDPDFWNQGWRKVAELLPEFLASGLYWMAKHPTSEWSARHRFERYPPLAGNTSKERTRWSGVNVSTTSYVCVSFSSGTYGNAQTSTAGILTQGAETLLQATKNNTLPSPWKDPLFNSTRTSSRSLKKAQDTSTT</sequence>
<dbReference type="EMBL" id="DF839781">
    <property type="protein sequence ID" value="GAT44509.1"/>
    <property type="molecule type" value="Genomic_DNA"/>
</dbReference>
<accession>A0ABQ0L022</accession>
<dbReference type="Gene3D" id="3.80.10.10">
    <property type="entry name" value="Ribonuclease Inhibitor"/>
    <property type="match status" value="1"/>
</dbReference>
<evidence type="ECO:0008006" key="4">
    <source>
        <dbReference type="Google" id="ProtNLM"/>
    </source>
</evidence>
<protein>
    <recommendedName>
        <fullName evidence="4">F-box domain-containing protein</fullName>
    </recommendedName>
</protein>
<organism evidence="2 3">
    <name type="scientific">Mycena chlorophos</name>
    <name type="common">Agaric fungus</name>
    <name type="synonym">Agaricus chlorophos</name>
    <dbReference type="NCBI Taxonomy" id="658473"/>
    <lineage>
        <taxon>Eukaryota</taxon>
        <taxon>Fungi</taxon>
        <taxon>Dikarya</taxon>
        <taxon>Basidiomycota</taxon>
        <taxon>Agaricomycotina</taxon>
        <taxon>Agaricomycetes</taxon>
        <taxon>Agaricomycetidae</taxon>
        <taxon>Agaricales</taxon>
        <taxon>Marasmiineae</taxon>
        <taxon>Mycenaceae</taxon>
        <taxon>Mycena</taxon>
    </lineage>
</organism>
<reference evidence="2" key="1">
    <citation type="submission" date="2014-09" db="EMBL/GenBank/DDBJ databases">
        <title>Genome sequence of the luminous mushroom Mycena chlorophos for searching fungal bioluminescence genes.</title>
        <authorList>
            <person name="Tanaka Y."/>
            <person name="Kasuga D."/>
            <person name="Oba Y."/>
            <person name="Hase S."/>
            <person name="Sato K."/>
            <person name="Oba Y."/>
            <person name="Sakakibara Y."/>
        </authorList>
    </citation>
    <scope>NUCLEOTIDE SEQUENCE</scope>
</reference>
<feature type="region of interest" description="Disordered" evidence="1">
    <location>
        <begin position="590"/>
        <end position="623"/>
    </location>
</feature>
<evidence type="ECO:0000313" key="2">
    <source>
        <dbReference type="EMBL" id="GAT44509.1"/>
    </source>
</evidence>
<gene>
    <name evidence="2" type="ORF">MCHLO_02126</name>
</gene>
<evidence type="ECO:0000256" key="1">
    <source>
        <dbReference type="SAM" id="MobiDB-lite"/>
    </source>
</evidence>
<name>A0ABQ0L022_MYCCL</name>
<evidence type="ECO:0000313" key="3">
    <source>
        <dbReference type="Proteomes" id="UP000815677"/>
    </source>
</evidence>
<keyword evidence="3" id="KW-1185">Reference proteome</keyword>
<dbReference type="InterPro" id="IPR032675">
    <property type="entry name" value="LRR_dom_sf"/>
</dbReference>
<dbReference type="SUPFAM" id="SSF52047">
    <property type="entry name" value="RNI-like"/>
    <property type="match status" value="1"/>
</dbReference>